<keyword evidence="3" id="KW-1185">Reference proteome</keyword>
<dbReference type="GeneID" id="40382222"/>
<dbReference type="EMBL" id="CP028773">
    <property type="protein sequence ID" value="AWU74512.1"/>
    <property type="molecule type" value="Genomic_DNA"/>
</dbReference>
<keyword evidence="1" id="KW-1133">Transmembrane helix</keyword>
<keyword evidence="1" id="KW-0472">Membrane</keyword>
<gene>
    <name evidence="2" type="ORF">C5L36_0A10955</name>
</gene>
<dbReference type="Proteomes" id="UP000249293">
    <property type="component" value="Chromosome 1"/>
</dbReference>
<evidence type="ECO:0000313" key="3">
    <source>
        <dbReference type="Proteomes" id="UP000249293"/>
    </source>
</evidence>
<sequence>MLTLTLMFVFVFVFVFVSLNKPKMKCVLYFQVLCLFISIASFTLIALSLQRRNKCIVKWRDLREKLLSGHINLTVFFLFFFFFFYPPHAVNFTSRIFNMTPVHQDSSI</sequence>
<name>A0A2U9QZM9_PICKU</name>
<dbReference type="VEuPathDB" id="FungiDB:C5L36_0A10955"/>
<keyword evidence="1" id="KW-0812">Transmembrane</keyword>
<reference evidence="2 3" key="1">
    <citation type="submission" date="2018-06" db="EMBL/GenBank/DDBJ databases">
        <title>Population genomics shows no distinction between pathogenic Candida krusei and environmental Pichia kudriavzevii: One species, four names.</title>
        <authorList>
            <person name="Douglass A.P."/>
            <person name="Offei B."/>
            <person name="Braun-Galleani S."/>
            <person name="Coughlan A.Y."/>
            <person name="Martos A."/>
            <person name="Ortiz-Merino R.A."/>
            <person name="Byrne K.P."/>
            <person name="Wolfe K.H."/>
        </authorList>
    </citation>
    <scope>NUCLEOTIDE SEQUENCE [LARGE SCALE GENOMIC DNA]</scope>
    <source>
        <strain evidence="2 3">CBS573</strain>
    </source>
</reference>
<dbReference type="RefSeq" id="XP_029319989.1">
    <property type="nucleotide sequence ID" value="XM_029464129.1"/>
</dbReference>
<dbReference type="AlphaFoldDB" id="A0A2U9QZM9"/>
<dbReference type="KEGG" id="pkz:C5L36_0A10955"/>
<feature type="transmembrane region" description="Helical" evidence="1">
    <location>
        <begin position="67"/>
        <end position="85"/>
    </location>
</feature>
<evidence type="ECO:0000313" key="2">
    <source>
        <dbReference type="EMBL" id="AWU74512.1"/>
    </source>
</evidence>
<protein>
    <submittedName>
        <fullName evidence="2">Uncharacterized protein</fullName>
    </submittedName>
</protein>
<proteinExistence type="predicted"/>
<feature type="transmembrane region" description="Helical" evidence="1">
    <location>
        <begin position="28"/>
        <end position="47"/>
    </location>
</feature>
<evidence type="ECO:0000256" key="1">
    <source>
        <dbReference type="SAM" id="Phobius"/>
    </source>
</evidence>
<organism evidence="2 3">
    <name type="scientific">Pichia kudriavzevii</name>
    <name type="common">Yeast</name>
    <name type="synonym">Issatchenkia orientalis</name>
    <dbReference type="NCBI Taxonomy" id="4909"/>
    <lineage>
        <taxon>Eukaryota</taxon>
        <taxon>Fungi</taxon>
        <taxon>Dikarya</taxon>
        <taxon>Ascomycota</taxon>
        <taxon>Saccharomycotina</taxon>
        <taxon>Pichiomycetes</taxon>
        <taxon>Pichiales</taxon>
        <taxon>Pichiaceae</taxon>
        <taxon>Pichia</taxon>
    </lineage>
</organism>
<accession>A0A2U9QZM9</accession>